<dbReference type="Pfam" id="PF16976">
    <property type="entry name" value="RcpC"/>
    <property type="match status" value="1"/>
</dbReference>
<dbReference type="InterPro" id="IPR031571">
    <property type="entry name" value="RcpC_dom"/>
</dbReference>
<protein>
    <submittedName>
        <fullName evidence="4">Flp pilus assembly protein CpaB</fullName>
    </submittedName>
</protein>
<dbReference type="EMBL" id="OBQC01000003">
    <property type="protein sequence ID" value="SOC37264.1"/>
    <property type="molecule type" value="Genomic_DNA"/>
</dbReference>
<keyword evidence="2" id="KW-0812">Transmembrane</keyword>
<evidence type="ECO:0000256" key="2">
    <source>
        <dbReference type="SAM" id="Phobius"/>
    </source>
</evidence>
<feature type="domain" description="Flp pilus assembly protein RcpC/CpaB" evidence="3">
    <location>
        <begin position="68"/>
        <end position="162"/>
    </location>
</feature>
<evidence type="ECO:0000259" key="3">
    <source>
        <dbReference type="Pfam" id="PF16976"/>
    </source>
</evidence>
<sequence length="199" mass="21921">MNTKRIWIFALIFGLITTGILYFAYFSNRSESVPPPVEEPVISEEPEIAVKPEEPNEPEEEPNTMIPITKGNRAISLQVSIVQGVSGFIQPGSYVDVIVVLTPSEEEFQYKAGQHDAATLLLQNVKVLAIGHSADTKAEAKRYETVTLEVTPIESLHLGFAAGDNNPIFLTLRAEGDSEVEPEATHIHEDDLHKGVFKP</sequence>
<dbReference type="RefSeq" id="WP_170949421.1">
    <property type="nucleotide sequence ID" value="NZ_OBQC01000003.1"/>
</dbReference>
<evidence type="ECO:0000256" key="1">
    <source>
        <dbReference type="SAM" id="MobiDB-lite"/>
    </source>
</evidence>
<keyword evidence="5" id="KW-1185">Reference proteome</keyword>
<reference evidence="5" key="1">
    <citation type="submission" date="2017-08" db="EMBL/GenBank/DDBJ databases">
        <authorList>
            <person name="Varghese N."/>
            <person name="Submissions S."/>
        </authorList>
    </citation>
    <scope>NUCLEOTIDE SEQUENCE [LARGE SCALE GENOMIC DNA]</scope>
    <source>
        <strain evidence="5">JC23</strain>
    </source>
</reference>
<feature type="transmembrane region" description="Helical" evidence="2">
    <location>
        <begin position="6"/>
        <end position="25"/>
    </location>
</feature>
<name>A0A285U5P6_9BACL</name>
<keyword evidence="2" id="KW-1133">Transmembrane helix</keyword>
<accession>A0A285U5P6</accession>
<evidence type="ECO:0000313" key="5">
    <source>
        <dbReference type="Proteomes" id="UP000219252"/>
    </source>
</evidence>
<feature type="region of interest" description="Disordered" evidence="1">
    <location>
        <begin position="34"/>
        <end position="65"/>
    </location>
</feature>
<evidence type="ECO:0000313" key="4">
    <source>
        <dbReference type="EMBL" id="SOC37264.1"/>
    </source>
</evidence>
<dbReference type="InterPro" id="IPR017592">
    <property type="entry name" value="Pilus_assmbl_Flp-typ_CpaB"/>
</dbReference>
<dbReference type="Proteomes" id="UP000219252">
    <property type="component" value="Unassembled WGS sequence"/>
</dbReference>
<proteinExistence type="predicted"/>
<gene>
    <name evidence="4" type="ORF">SAMN05877842_103113</name>
</gene>
<dbReference type="AlphaFoldDB" id="A0A285U5P6"/>
<dbReference type="NCBIfam" id="TIGR03177">
    <property type="entry name" value="pilus_cpaB"/>
    <property type="match status" value="1"/>
</dbReference>
<keyword evidence="2" id="KW-0472">Membrane</keyword>
<organism evidence="4 5">
    <name type="scientific">Ureibacillus acetophenoni</name>
    <dbReference type="NCBI Taxonomy" id="614649"/>
    <lineage>
        <taxon>Bacteria</taxon>
        <taxon>Bacillati</taxon>
        <taxon>Bacillota</taxon>
        <taxon>Bacilli</taxon>
        <taxon>Bacillales</taxon>
        <taxon>Caryophanaceae</taxon>
        <taxon>Ureibacillus</taxon>
    </lineage>
</organism>